<dbReference type="Gene3D" id="1.20.1250.20">
    <property type="entry name" value="MFS general substrate transporter like domains"/>
    <property type="match status" value="1"/>
</dbReference>
<evidence type="ECO:0000313" key="8">
    <source>
        <dbReference type="EMBL" id="CAB4593673.1"/>
    </source>
</evidence>
<feature type="transmembrane region" description="Helical" evidence="6">
    <location>
        <begin position="226"/>
        <end position="245"/>
    </location>
</feature>
<dbReference type="EMBL" id="CAEZZK010000075">
    <property type="protein sequence ID" value="CAB4757717.1"/>
    <property type="molecule type" value="Genomic_DNA"/>
</dbReference>
<dbReference type="InterPro" id="IPR050189">
    <property type="entry name" value="MFS_Efflux_Transporters"/>
</dbReference>
<keyword evidence="3 6" id="KW-0812">Transmembrane</keyword>
<name>A0A6J6G388_9ZZZZ</name>
<organism evidence="8">
    <name type="scientific">freshwater metagenome</name>
    <dbReference type="NCBI Taxonomy" id="449393"/>
    <lineage>
        <taxon>unclassified sequences</taxon>
        <taxon>metagenomes</taxon>
        <taxon>ecological metagenomes</taxon>
    </lineage>
</organism>
<feature type="transmembrane region" description="Helical" evidence="6">
    <location>
        <begin position="34"/>
        <end position="53"/>
    </location>
</feature>
<evidence type="ECO:0000313" key="9">
    <source>
        <dbReference type="EMBL" id="CAB4757717.1"/>
    </source>
</evidence>
<keyword evidence="2" id="KW-1003">Cell membrane</keyword>
<dbReference type="EMBL" id="CAEZUN010000016">
    <property type="protein sequence ID" value="CAB4593673.1"/>
    <property type="molecule type" value="Genomic_DNA"/>
</dbReference>
<feature type="transmembrane region" description="Helical" evidence="6">
    <location>
        <begin position="194"/>
        <end position="220"/>
    </location>
</feature>
<accession>A0A6J6G388</accession>
<evidence type="ECO:0000256" key="3">
    <source>
        <dbReference type="ARBA" id="ARBA00022692"/>
    </source>
</evidence>
<evidence type="ECO:0000256" key="2">
    <source>
        <dbReference type="ARBA" id="ARBA00022475"/>
    </source>
</evidence>
<evidence type="ECO:0000256" key="6">
    <source>
        <dbReference type="SAM" id="Phobius"/>
    </source>
</evidence>
<dbReference type="PROSITE" id="PS50850">
    <property type="entry name" value="MFS"/>
    <property type="match status" value="1"/>
</dbReference>
<protein>
    <submittedName>
        <fullName evidence="8">Unannotated protein</fullName>
    </submittedName>
</protein>
<gene>
    <name evidence="8" type="ORF">UFOPK1826_00203</name>
    <name evidence="9" type="ORF">UFOPK2855_00491</name>
</gene>
<sequence length="390" mass="40878">MALLITIGVSSCLYGVMFTMLDDYRNSFGITESALGLIVGVGFFTSFIGQVSIAPLADRGRARQLIILGLGLEVIGCIGMAFGETFKVLLISRIIMGFGAGAALPALRRVIIVADPENFGRNLGRILSFEVAGFAAGPVFSVVLVAPFGIPGPFIFLATTISLFILVISRIKVPETAKENQPTERFAIDLLKNRAIASGILIGVALFFMIGVFDSLWVLMMDDLKAAQWMANVGVSVFVLPLILLGPFGGKFVQRIGPYRAGSFGMILGALFMTGYGLVATPALMIVVFFFHSINDGFFVTGAGVAVGTSAPLERQAGAQGLLGGMETLAGGVAASFAGVAYDHLGRATTFIGTGAIMLVLIAGARILAGSHWSVRNVVPKSAVALDIVS</sequence>
<feature type="domain" description="Major facilitator superfamily (MFS) profile" evidence="7">
    <location>
        <begin position="1"/>
        <end position="373"/>
    </location>
</feature>
<feature type="transmembrane region" description="Helical" evidence="6">
    <location>
        <begin position="88"/>
        <end position="107"/>
    </location>
</feature>
<dbReference type="InterPro" id="IPR036259">
    <property type="entry name" value="MFS_trans_sf"/>
</dbReference>
<dbReference type="InterPro" id="IPR011701">
    <property type="entry name" value="MFS"/>
</dbReference>
<feature type="transmembrane region" description="Helical" evidence="6">
    <location>
        <begin position="348"/>
        <end position="369"/>
    </location>
</feature>
<evidence type="ECO:0000256" key="5">
    <source>
        <dbReference type="ARBA" id="ARBA00023136"/>
    </source>
</evidence>
<dbReference type="AlphaFoldDB" id="A0A6J6G388"/>
<dbReference type="SUPFAM" id="SSF103473">
    <property type="entry name" value="MFS general substrate transporter"/>
    <property type="match status" value="1"/>
</dbReference>
<keyword evidence="4 6" id="KW-1133">Transmembrane helix</keyword>
<dbReference type="GO" id="GO:0022857">
    <property type="term" value="F:transmembrane transporter activity"/>
    <property type="evidence" value="ECO:0007669"/>
    <property type="project" value="InterPro"/>
</dbReference>
<feature type="transmembrane region" description="Helical" evidence="6">
    <location>
        <begin position="266"/>
        <end position="291"/>
    </location>
</feature>
<dbReference type="PANTHER" id="PTHR43124">
    <property type="entry name" value="PURINE EFFLUX PUMP PBUE"/>
    <property type="match status" value="1"/>
</dbReference>
<dbReference type="InterPro" id="IPR020846">
    <property type="entry name" value="MFS_dom"/>
</dbReference>
<evidence type="ECO:0000256" key="4">
    <source>
        <dbReference type="ARBA" id="ARBA00022989"/>
    </source>
</evidence>
<feature type="transmembrane region" description="Helical" evidence="6">
    <location>
        <begin position="127"/>
        <end position="148"/>
    </location>
</feature>
<dbReference type="Pfam" id="PF07690">
    <property type="entry name" value="MFS_1"/>
    <property type="match status" value="1"/>
</dbReference>
<keyword evidence="5 6" id="KW-0472">Membrane</keyword>
<dbReference type="PANTHER" id="PTHR43124:SF3">
    <property type="entry name" value="CHLORAMPHENICOL EFFLUX PUMP RV0191"/>
    <property type="match status" value="1"/>
</dbReference>
<evidence type="ECO:0000259" key="7">
    <source>
        <dbReference type="PROSITE" id="PS50850"/>
    </source>
</evidence>
<proteinExistence type="predicted"/>
<reference evidence="8" key="1">
    <citation type="submission" date="2020-05" db="EMBL/GenBank/DDBJ databases">
        <authorList>
            <person name="Chiriac C."/>
            <person name="Salcher M."/>
            <person name="Ghai R."/>
            <person name="Kavagutti S V."/>
        </authorList>
    </citation>
    <scope>NUCLEOTIDE SEQUENCE</scope>
</reference>
<comment type="subcellular location">
    <subcellularLocation>
        <location evidence="1">Cell membrane</location>
        <topology evidence="1">Multi-pass membrane protein</topology>
    </subcellularLocation>
</comment>
<evidence type="ECO:0000256" key="1">
    <source>
        <dbReference type="ARBA" id="ARBA00004651"/>
    </source>
</evidence>
<feature type="transmembrane region" description="Helical" evidence="6">
    <location>
        <begin position="154"/>
        <end position="173"/>
    </location>
</feature>
<dbReference type="GO" id="GO:0005886">
    <property type="term" value="C:plasma membrane"/>
    <property type="evidence" value="ECO:0007669"/>
    <property type="project" value="UniProtKB-SubCell"/>
</dbReference>
<feature type="transmembrane region" description="Helical" evidence="6">
    <location>
        <begin position="65"/>
        <end position="82"/>
    </location>
</feature>